<dbReference type="PROSITE" id="PS00587">
    <property type="entry name" value="GLYCOSYL_HYDROL_F17"/>
    <property type="match status" value="1"/>
</dbReference>
<dbReference type="AlphaFoldDB" id="A0A835QY49"/>
<dbReference type="InterPro" id="IPR044965">
    <property type="entry name" value="Glyco_hydro_17_plant"/>
</dbReference>
<organism evidence="16 17">
    <name type="scientific">Vanilla planifolia</name>
    <name type="common">Vanilla</name>
    <dbReference type="NCBI Taxonomy" id="51239"/>
    <lineage>
        <taxon>Eukaryota</taxon>
        <taxon>Viridiplantae</taxon>
        <taxon>Streptophyta</taxon>
        <taxon>Embryophyta</taxon>
        <taxon>Tracheophyta</taxon>
        <taxon>Spermatophyta</taxon>
        <taxon>Magnoliopsida</taxon>
        <taxon>Liliopsida</taxon>
        <taxon>Asparagales</taxon>
        <taxon>Orchidaceae</taxon>
        <taxon>Vanilloideae</taxon>
        <taxon>Vanilleae</taxon>
        <taxon>Vanilla</taxon>
    </lineage>
</organism>
<dbReference type="GO" id="GO:0005975">
    <property type="term" value="P:carbohydrate metabolic process"/>
    <property type="evidence" value="ECO:0007669"/>
    <property type="project" value="InterPro"/>
</dbReference>
<evidence type="ECO:0000256" key="10">
    <source>
        <dbReference type="ARBA" id="ARBA00023295"/>
    </source>
</evidence>
<evidence type="ECO:0000256" key="2">
    <source>
        <dbReference type="ARBA" id="ARBA00008773"/>
    </source>
</evidence>
<evidence type="ECO:0000256" key="14">
    <source>
        <dbReference type="SAM" id="Phobius"/>
    </source>
</evidence>
<keyword evidence="7 14" id="KW-0472">Membrane</keyword>
<keyword evidence="17" id="KW-1185">Reference proteome</keyword>
<dbReference type="OrthoDB" id="64220at2759"/>
<evidence type="ECO:0000256" key="7">
    <source>
        <dbReference type="ARBA" id="ARBA00023136"/>
    </source>
</evidence>
<dbReference type="InterPro" id="IPR012946">
    <property type="entry name" value="X8"/>
</dbReference>
<dbReference type="Gene3D" id="1.20.58.1040">
    <property type="match status" value="1"/>
</dbReference>
<evidence type="ECO:0000256" key="13">
    <source>
        <dbReference type="SAM" id="MobiDB-lite"/>
    </source>
</evidence>
<dbReference type="PANTHER" id="PTHR32227">
    <property type="entry name" value="GLUCAN ENDO-1,3-BETA-GLUCOSIDASE BG1-RELATED-RELATED"/>
    <property type="match status" value="1"/>
</dbReference>
<dbReference type="GO" id="GO:0009506">
    <property type="term" value="C:plasmodesma"/>
    <property type="evidence" value="ECO:0007669"/>
    <property type="project" value="UniProtKB-ARBA"/>
</dbReference>
<protein>
    <recommendedName>
        <fullName evidence="15">X8 domain-containing protein</fullName>
    </recommendedName>
</protein>
<feature type="domain" description="X8" evidence="15">
    <location>
        <begin position="329"/>
        <end position="414"/>
    </location>
</feature>
<evidence type="ECO:0000256" key="9">
    <source>
        <dbReference type="ARBA" id="ARBA00023180"/>
    </source>
</evidence>
<evidence type="ECO:0000256" key="5">
    <source>
        <dbReference type="ARBA" id="ARBA00022729"/>
    </source>
</evidence>
<keyword evidence="10 12" id="KW-0326">Glycosidase</keyword>
<comment type="subcellular location">
    <subcellularLocation>
        <location evidence="1">Cell membrane</location>
        <topology evidence="1">Lipid-anchor</topology>
        <topology evidence="1">GPI-anchor</topology>
    </subcellularLocation>
</comment>
<evidence type="ECO:0000256" key="12">
    <source>
        <dbReference type="RuleBase" id="RU004336"/>
    </source>
</evidence>
<keyword evidence="9" id="KW-0325">Glycoprotein</keyword>
<keyword evidence="8" id="KW-1015">Disulfide bond</keyword>
<dbReference type="SUPFAM" id="SSF51445">
    <property type="entry name" value="(Trans)glycosidases"/>
    <property type="match status" value="1"/>
</dbReference>
<dbReference type="EMBL" id="JADCNL010000005">
    <property type="protein sequence ID" value="KAG0479341.1"/>
    <property type="molecule type" value="Genomic_DNA"/>
</dbReference>
<dbReference type="Pfam" id="PF00332">
    <property type="entry name" value="Glyco_hydro_17"/>
    <property type="match status" value="1"/>
</dbReference>
<evidence type="ECO:0000256" key="3">
    <source>
        <dbReference type="ARBA" id="ARBA00022475"/>
    </source>
</evidence>
<evidence type="ECO:0000259" key="15">
    <source>
        <dbReference type="SMART" id="SM00768"/>
    </source>
</evidence>
<comment type="caution">
    <text evidence="16">The sequence shown here is derived from an EMBL/GenBank/DDBJ whole genome shotgun (WGS) entry which is preliminary data.</text>
</comment>
<keyword evidence="14" id="KW-1133">Transmembrane helix</keyword>
<gene>
    <name evidence="16" type="ORF">HPP92_010199</name>
</gene>
<evidence type="ECO:0000313" key="17">
    <source>
        <dbReference type="Proteomes" id="UP000636800"/>
    </source>
</evidence>
<dbReference type="Proteomes" id="UP000636800">
    <property type="component" value="Chromosome 5"/>
</dbReference>
<keyword evidence="5" id="KW-0732">Signal</keyword>
<dbReference type="GO" id="GO:0005886">
    <property type="term" value="C:plasma membrane"/>
    <property type="evidence" value="ECO:0007669"/>
    <property type="project" value="UniProtKB-SubCell"/>
</dbReference>
<comment type="similarity">
    <text evidence="2 11">Belongs to the glycosyl hydrolase 17 family.</text>
</comment>
<reference evidence="16 17" key="1">
    <citation type="journal article" date="2020" name="Nat. Food">
        <title>A phased Vanilla planifolia genome enables genetic improvement of flavour and production.</title>
        <authorList>
            <person name="Hasing T."/>
            <person name="Tang H."/>
            <person name="Brym M."/>
            <person name="Khazi F."/>
            <person name="Huang T."/>
            <person name="Chambers A.H."/>
        </authorList>
    </citation>
    <scope>NUCLEOTIDE SEQUENCE [LARGE SCALE GENOMIC DNA]</scope>
    <source>
        <tissue evidence="16">Leaf</tissue>
    </source>
</reference>
<evidence type="ECO:0000313" key="16">
    <source>
        <dbReference type="EMBL" id="KAG0479341.1"/>
    </source>
</evidence>
<dbReference type="FunFam" id="1.20.58.1040:FF:000001">
    <property type="entry name" value="Glucan endo-1,3-beta-glucosidase 4"/>
    <property type="match status" value="1"/>
</dbReference>
<accession>A0A835QY49</accession>
<name>A0A835QY49_VANPL</name>
<keyword evidence="3" id="KW-1003">Cell membrane</keyword>
<dbReference type="Gene3D" id="3.20.20.80">
    <property type="entry name" value="Glycosidases"/>
    <property type="match status" value="1"/>
</dbReference>
<keyword evidence="4" id="KW-0449">Lipoprotein</keyword>
<sequence length="477" mass="52248">MSPACFPRLNLSASSSLSGSPTCASRTRNHPYSKPSMEPVSASSLASPIPSSSPLPPLRLLPLPGLPASFFLSILPLYQSLPSPSETISPLPLPIPFCSPPFVPLFRPIPIRPKIPISTPLPFSIILNPFPPSQAFFNQSLTPNFILPLLDFLSSNNFPLMLNLYPYYSFMRSRGVIPLDSALFKPLSPSKEEVDPNTLLHYTNLFDAMVDAAHFALRSLNFSQIPLLVTETGWPSVGDPKTEPFATRDNADTYNSNLIKHVVVDRAGTPLVPEHTPSVYIYELFNEDKKPGPESERHWGLFYGNGTPVYLLHVAGSGGFLANDSTNRTFCVAAEGADRKALQAALDWACGPGRANCSEIQPGEDCYDPNNVKSHASYAFDSYYQQEGKVVGSCYFQGVAMVTTTDPSHDECIFPGSKQTSNITKTGRNSTQSSSAEEMWFWALRRGIKKGQSKHFFMVNLILVMVVTASSISLLDS</sequence>
<evidence type="ECO:0000256" key="1">
    <source>
        <dbReference type="ARBA" id="ARBA00004609"/>
    </source>
</evidence>
<evidence type="ECO:0000256" key="4">
    <source>
        <dbReference type="ARBA" id="ARBA00022622"/>
    </source>
</evidence>
<proteinExistence type="inferred from homology"/>
<dbReference type="SMART" id="SM00768">
    <property type="entry name" value="X8"/>
    <property type="match status" value="1"/>
</dbReference>
<dbReference type="GO" id="GO:0098552">
    <property type="term" value="C:side of membrane"/>
    <property type="evidence" value="ECO:0007669"/>
    <property type="project" value="UniProtKB-KW"/>
</dbReference>
<keyword evidence="4" id="KW-0336">GPI-anchor</keyword>
<keyword evidence="6 12" id="KW-0378">Hydrolase</keyword>
<feature type="region of interest" description="Disordered" evidence="13">
    <location>
        <begin position="12"/>
        <end position="45"/>
    </location>
</feature>
<dbReference type="GO" id="GO:0004553">
    <property type="term" value="F:hydrolase activity, hydrolyzing O-glycosyl compounds"/>
    <property type="evidence" value="ECO:0007669"/>
    <property type="project" value="InterPro"/>
</dbReference>
<evidence type="ECO:0000256" key="11">
    <source>
        <dbReference type="RuleBase" id="RU004335"/>
    </source>
</evidence>
<dbReference type="InterPro" id="IPR000490">
    <property type="entry name" value="Glyco_hydro_17"/>
</dbReference>
<keyword evidence="14" id="KW-0812">Transmembrane</keyword>
<evidence type="ECO:0000256" key="6">
    <source>
        <dbReference type="ARBA" id="ARBA00022801"/>
    </source>
</evidence>
<feature type="transmembrane region" description="Helical" evidence="14">
    <location>
        <begin position="455"/>
        <end position="475"/>
    </location>
</feature>
<evidence type="ECO:0000256" key="8">
    <source>
        <dbReference type="ARBA" id="ARBA00023157"/>
    </source>
</evidence>
<dbReference type="Pfam" id="PF07983">
    <property type="entry name" value="X8"/>
    <property type="match status" value="1"/>
</dbReference>
<dbReference type="InterPro" id="IPR017853">
    <property type="entry name" value="GH"/>
</dbReference>